<dbReference type="RefSeq" id="WP_169456421.1">
    <property type="nucleotide sequence ID" value="NZ_CP051774.1"/>
</dbReference>
<keyword evidence="1" id="KW-0175">Coiled coil</keyword>
<evidence type="ECO:0000313" key="3">
    <source>
        <dbReference type="EMBL" id="QJE97995.1"/>
    </source>
</evidence>
<feature type="transmembrane region" description="Helical" evidence="2">
    <location>
        <begin position="51"/>
        <end position="69"/>
    </location>
</feature>
<feature type="transmembrane region" description="Helical" evidence="2">
    <location>
        <begin position="12"/>
        <end position="31"/>
    </location>
</feature>
<protein>
    <submittedName>
        <fullName evidence="3">Uncharacterized protein</fullName>
    </submittedName>
</protein>
<evidence type="ECO:0000313" key="4">
    <source>
        <dbReference type="Proteomes" id="UP000501812"/>
    </source>
</evidence>
<keyword evidence="4" id="KW-1185">Reference proteome</keyword>
<keyword evidence="2" id="KW-0812">Transmembrane</keyword>
<reference evidence="3 4" key="1">
    <citation type="submission" date="2020-04" db="EMBL/GenBank/DDBJ databases">
        <title>Luteolibacter sp. G-1-1-1 isolated from soil.</title>
        <authorList>
            <person name="Dahal R.H."/>
        </authorList>
    </citation>
    <scope>NUCLEOTIDE SEQUENCE [LARGE SCALE GENOMIC DNA]</scope>
    <source>
        <strain evidence="3 4">G-1-1-1</strain>
    </source>
</reference>
<dbReference type="KEGG" id="luo:HHL09_20115"/>
<sequence>MKTTLNFFRNHALFILGGALTATYLWGIVWLRGWPNAAHWREMAPNTFGDAVAGTAGPLALLWVVLGFLQQGKELRQSGEALRMQADELQAAVDQHKEMVKATRDSLDFERTIHQEAQKATDEARWPRFHADVPLLQAQRDRYGMEWWGSQFVLTTGVAHDVSIYSDRDLAQGEIHPQMMLVGDGFYFRWMPRTNEGAFPESVNVWLVFTDEKERRFIQTFRWVRLEDGNPALAGIKLAPSTKELAEKIAREHQIPAPFKA</sequence>
<evidence type="ECO:0000256" key="1">
    <source>
        <dbReference type="SAM" id="Coils"/>
    </source>
</evidence>
<proteinExistence type="predicted"/>
<gene>
    <name evidence="3" type="ORF">HHL09_20115</name>
</gene>
<keyword evidence="2" id="KW-1133">Transmembrane helix</keyword>
<organism evidence="3 4">
    <name type="scientific">Luteolibacter luteus</name>
    <dbReference type="NCBI Taxonomy" id="2728835"/>
    <lineage>
        <taxon>Bacteria</taxon>
        <taxon>Pseudomonadati</taxon>
        <taxon>Verrucomicrobiota</taxon>
        <taxon>Verrucomicrobiia</taxon>
        <taxon>Verrucomicrobiales</taxon>
        <taxon>Verrucomicrobiaceae</taxon>
        <taxon>Luteolibacter</taxon>
    </lineage>
</organism>
<feature type="coiled-coil region" evidence="1">
    <location>
        <begin position="79"/>
        <end position="106"/>
    </location>
</feature>
<dbReference type="EMBL" id="CP051774">
    <property type="protein sequence ID" value="QJE97995.1"/>
    <property type="molecule type" value="Genomic_DNA"/>
</dbReference>
<evidence type="ECO:0000256" key="2">
    <source>
        <dbReference type="SAM" id="Phobius"/>
    </source>
</evidence>
<keyword evidence="2" id="KW-0472">Membrane</keyword>
<name>A0A858RMQ7_9BACT</name>
<accession>A0A858RMQ7</accession>
<dbReference type="Proteomes" id="UP000501812">
    <property type="component" value="Chromosome"/>
</dbReference>
<dbReference type="AlphaFoldDB" id="A0A858RMQ7"/>